<reference evidence="1 2" key="1">
    <citation type="submission" date="2019-07" db="EMBL/GenBank/DDBJ databases">
        <title>Whole genome shotgun sequence of Gluconobacter wancherniae NBRC 103581.</title>
        <authorList>
            <person name="Hosoyama A."/>
            <person name="Uohara A."/>
            <person name="Ohji S."/>
            <person name="Ichikawa N."/>
        </authorList>
    </citation>
    <scope>NUCLEOTIDE SEQUENCE [LARGE SCALE GENOMIC DNA]</scope>
    <source>
        <strain evidence="1 2">NBRC 103581</strain>
    </source>
</reference>
<accession>A0A511AVX0</accession>
<dbReference type="EMBL" id="BJUZ01000001">
    <property type="protein sequence ID" value="GEK92360.1"/>
    <property type="molecule type" value="Genomic_DNA"/>
</dbReference>
<proteinExistence type="predicted"/>
<keyword evidence="2" id="KW-1185">Reference proteome</keyword>
<comment type="caution">
    <text evidence="1">The sequence shown here is derived from an EMBL/GenBank/DDBJ whole genome shotgun (WGS) entry which is preliminary data.</text>
</comment>
<dbReference type="AlphaFoldDB" id="A0A511AVX0"/>
<evidence type="ECO:0000313" key="2">
    <source>
        <dbReference type="Proteomes" id="UP000321230"/>
    </source>
</evidence>
<sequence>MLINARAYILNFSTIIQRPPVCVAGISPESELCALAGGPSCCSLCPMGPPGPPAGPVVGTGPELQAEMAQI</sequence>
<protein>
    <submittedName>
        <fullName evidence="1">Uncharacterized protein</fullName>
    </submittedName>
</protein>
<organism evidence="1 2">
    <name type="scientific">Gluconobacter wancherniae NBRC 103581</name>
    <dbReference type="NCBI Taxonomy" id="656744"/>
    <lineage>
        <taxon>Bacteria</taxon>
        <taxon>Pseudomonadati</taxon>
        <taxon>Pseudomonadota</taxon>
        <taxon>Alphaproteobacteria</taxon>
        <taxon>Acetobacterales</taxon>
        <taxon>Acetobacteraceae</taxon>
        <taxon>Gluconobacter</taxon>
    </lineage>
</organism>
<name>A0A511AVX0_9PROT</name>
<dbReference type="Proteomes" id="UP000321230">
    <property type="component" value="Unassembled WGS sequence"/>
</dbReference>
<evidence type="ECO:0000313" key="1">
    <source>
        <dbReference type="EMBL" id="GEK92360.1"/>
    </source>
</evidence>
<gene>
    <name evidence="1" type="ORF">GWA01_01300</name>
</gene>